<gene>
    <name evidence="1" type="ORF">L195_g040247</name>
</gene>
<dbReference type="EMBL" id="ASHM01045811">
    <property type="protein sequence ID" value="PNX84192.1"/>
    <property type="molecule type" value="Genomic_DNA"/>
</dbReference>
<reference evidence="1 2" key="2">
    <citation type="journal article" date="2017" name="Front. Plant Sci.">
        <title>Gene Classification and Mining of Molecular Markers Useful in Red Clover (Trifolium pratense) Breeding.</title>
        <authorList>
            <person name="Istvanek J."/>
            <person name="Dluhosova J."/>
            <person name="Dluhos P."/>
            <person name="Patkova L."/>
            <person name="Nedelnik J."/>
            <person name="Repkova J."/>
        </authorList>
    </citation>
    <scope>NUCLEOTIDE SEQUENCE [LARGE SCALE GENOMIC DNA]</scope>
    <source>
        <strain evidence="2">cv. Tatra</strain>
        <tissue evidence="1">Young leaves</tissue>
    </source>
</reference>
<dbReference type="SUPFAM" id="SSF51197">
    <property type="entry name" value="Clavaminate synthase-like"/>
    <property type="match status" value="1"/>
</dbReference>
<name>A0A2K3M0B0_TRIPR</name>
<proteinExistence type="predicted"/>
<dbReference type="Proteomes" id="UP000236291">
    <property type="component" value="Unassembled WGS sequence"/>
</dbReference>
<dbReference type="InterPro" id="IPR027443">
    <property type="entry name" value="IPNS-like_sf"/>
</dbReference>
<dbReference type="STRING" id="57577.A0A2K3M0B0"/>
<dbReference type="AlphaFoldDB" id="A0A2K3M0B0"/>
<evidence type="ECO:0000313" key="1">
    <source>
        <dbReference type="EMBL" id="PNX84192.1"/>
    </source>
</evidence>
<reference evidence="1 2" key="1">
    <citation type="journal article" date="2014" name="Am. J. Bot.">
        <title>Genome assembly and annotation for red clover (Trifolium pratense; Fabaceae).</title>
        <authorList>
            <person name="Istvanek J."/>
            <person name="Jaros M."/>
            <person name="Krenek A."/>
            <person name="Repkova J."/>
        </authorList>
    </citation>
    <scope>NUCLEOTIDE SEQUENCE [LARGE SCALE GENOMIC DNA]</scope>
    <source>
        <strain evidence="2">cv. Tatra</strain>
        <tissue evidence="1">Young leaves</tissue>
    </source>
</reference>
<organism evidence="1 2">
    <name type="scientific">Trifolium pratense</name>
    <name type="common">Red clover</name>
    <dbReference type="NCBI Taxonomy" id="57577"/>
    <lineage>
        <taxon>Eukaryota</taxon>
        <taxon>Viridiplantae</taxon>
        <taxon>Streptophyta</taxon>
        <taxon>Embryophyta</taxon>
        <taxon>Tracheophyta</taxon>
        <taxon>Spermatophyta</taxon>
        <taxon>Magnoliopsida</taxon>
        <taxon>eudicotyledons</taxon>
        <taxon>Gunneridae</taxon>
        <taxon>Pentapetalae</taxon>
        <taxon>rosids</taxon>
        <taxon>fabids</taxon>
        <taxon>Fabales</taxon>
        <taxon>Fabaceae</taxon>
        <taxon>Papilionoideae</taxon>
        <taxon>50 kb inversion clade</taxon>
        <taxon>NPAAA clade</taxon>
        <taxon>Hologalegina</taxon>
        <taxon>IRL clade</taxon>
        <taxon>Trifolieae</taxon>
        <taxon>Trifolium</taxon>
    </lineage>
</organism>
<comment type="caution">
    <text evidence="1">The sequence shown here is derived from an EMBL/GenBank/DDBJ whole genome shotgun (WGS) entry which is preliminary data.</text>
</comment>
<protein>
    <submittedName>
        <fullName evidence="1">Putative iron/ascorbate oxidoreductase</fullName>
    </submittedName>
</protein>
<sequence>MAMDFSSIPIIDISPLLAKSDDPKMADDPAVLDVVTQLDKACTEAGFFYVSRGSAWWGSGSGSWFGSTIVFGNLHLGENVGFQVSVVTESMVRRRVRPAPYIESLLDKCGQAAGPVEHGNDGSGSGSRFGSTIVCGNLHLGGECWVSSFGWRYGVSLSCGPEALTQLFLPSSSGLPNT</sequence>
<dbReference type="Gene3D" id="2.60.120.330">
    <property type="entry name" value="B-lactam Antibiotic, Isopenicillin N Synthase, Chain"/>
    <property type="match status" value="1"/>
</dbReference>
<accession>A0A2K3M0B0</accession>
<evidence type="ECO:0000313" key="2">
    <source>
        <dbReference type="Proteomes" id="UP000236291"/>
    </source>
</evidence>